<protein>
    <submittedName>
        <fullName evidence="2">Uncharacterized protein</fullName>
    </submittedName>
</protein>
<comment type="caution">
    <text evidence="2">The sequence shown here is derived from an EMBL/GenBank/DDBJ whole genome shotgun (WGS) entry which is preliminary data.</text>
</comment>
<feature type="compositionally biased region" description="Low complexity" evidence="1">
    <location>
        <begin position="96"/>
        <end position="105"/>
    </location>
</feature>
<feature type="compositionally biased region" description="Basic residues" evidence="1">
    <location>
        <begin position="74"/>
        <end position="93"/>
    </location>
</feature>
<reference evidence="2 3" key="1">
    <citation type="submission" date="2019-06" db="EMBL/GenBank/DDBJ databases">
        <title>Genome Sequence of the Brown Rot Fungal Pathogen Monilinia laxa.</title>
        <authorList>
            <person name="De Miccolis Angelini R.M."/>
            <person name="Landi L."/>
            <person name="Abate D."/>
            <person name="Pollastro S."/>
            <person name="Romanazzi G."/>
            <person name="Faretra F."/>
        </authorList>
    </citation>
    <scope>NUCLEOTIDE SEQUENCE [LARGE SCALE GENOMIC DNA]</scope>
    <source>
        <strain evidence="2 3">Mlax316</strain>
    </source>
</reference>
<evidence type="ECO:0000313" key="2">
    <source>
        <dbReference type="EMBL" id="KAB8295255.1"/>
    </source>
</evidence>
<feature type="compositionally biased region" description="Polar residues" evidence="1">
    <location>
        <begin position="37"/>
        <end position="46"/>
    </location>
</feature>
<keyword evidence="3" id="KW-1185">Reference proteome</keyword>
<sequence length="192" mass="20936">MHPQRTGFVQSKNSQEEARDENPLSPRDVANIDPAQDNPTASNRHAGSNPAHPPYWAPQPIHPPFVPDPDQQRHHTTSHPIPKRTHTKNHPKNRVNSSNSPIKPSGIKKSKRLSSDRATSRSLDLSASLDRFETSARNLTASMASVQAILADVSAEVVYEAVRFDGGRDAAVAGREDSVEDEGEDPSEPSSS</sequence>
<name>A0A5N6K0E1_MONLA</name>
<dbReference type="Proteomes" id="UP000326757">
    <property type="component" value="Unassembled WGS sequence"/>
</dbReference>
<organism evidence="2 3">
    <name type="scientific">Monilinia laxa</name>
    <name type="common">Brown rot fungus</name>
    <name type="synonym">Sclerotinia laxa</name>
    <dbReference type="NCBI Taxonomy" id="61186"/>
    <lineage>
        <taxon>Eukaryota</taxon>
        <taxon>Fungi</taxon>
        <taxon>Dikarya</taxon>
        <taxon>Ascomycota</taxon>
        <taxon>Pezizomycotina</taxon>
        <taxon>Leotiomycetes</taxon>
        <taxon>Helotiales</taxon>
        <taxon>Sclerotiniaceae</taxon>
        <taxon>Monilinia</taxon>
    </lineage>
</organism>
<dbReference type="AlphaFoldDB" id="A0A5N6K0E1"/>
<feature type="region of interest" description="Disordered" evidence="1">
    <location>
        <begin position="165"/>
        <end position="192"/>
    </location>
</feature>
<feature type="compositionally biased region" description="Pro residues" evidence="1">
    <location>
        <begin position="51"/>
        <end position="67"/>
    </location>
</feature>
<proteinExistence type="predicted"/>
<gene>
    <name evidence="2" type="ORF">EYC80_007167</name>
</gene>
<accession>A0A5N6K0E1</accession>
<evidence type="ECO:0000313" key="3">
    <source>
        <dbReference type="Proteomes" id="UP000326757"/>
    </source>
</evidence>
<feature type="compositionally biased region" description="Acidic residues" evidence="1">
    <location>
        <begin position="178"/>
        <end position="192"/>
    </location>
</feature>
<dbReference type="EMBL" id="VIGI01000010">
    <property type="protein sequence ID" value="KAB8295255.1"/>
    <property type="molecule type" value="Genomic_DNA"/>
</dbReference>
<feature type="region of interest" description="Disordered" evidence="1">
    <location>
        <begin position="1"/>
        <end position="125"/>
    </location>
</feature>
<evidence type="ECO:0000256" key="1">
    <source>
        <dbReference type="SAM" id="MobiDB-lite"/>
    </source>
</evidence>